<proteinExistence type="predicted"/>
<dbReference type="Proteomes" id="UP001139000">
    <property type="component" value="Unassembled WGS sequence"/>
</dbReference>
<feature type="region of interest" description="Disordered" evidence="2">
    <location>
        <begin position="34"/>
        <end position="56"/>
    </location>
</feature>
<evidence type="ECO:0000256" key="1">
    <source>
        <dbReference type="SAM" id="Coils"/>
    </source>
</evidence>
<comment type="caution">
    <text evidence="3">The sequence shown here is derived from an EMBL/GenBank/DDBJ whole genome shotgun (WGS) entry which is preliminary data.</text>
</comment>
<evidence type="ECO:0000256" key="2">
    <source>
        <dbReference type="SAM" id="MobiDB-lite"/>
    </source>
</evidence>
<feature type="coiled-coil region" evidence="1">
    <location>
        <begin position="1"/>
        <end position="28"/>
    </location>
</feature>
<evidence type="ECO:0000313" key="3">
    <source>
        <dbReference type="EMBL" id="MCF0063476.1"/>
    </source>
</evidence>
<feature type="compositionally biased region" description="Basic and acidic residues" evidence="2">
    <location>
        <begin position="37"/>
        <end position="53"/>
    </location>
</feature>
<keyword evidence="4" id="KW-1185">Reference proteome</keyword>
<dbReference type="RefSeq" id="WP_234656461.1">
    <property type="nucleotide sequence ID" value="NZ_CP094997.1"/>
</dbReference>
<protein>
    <submittedName>
        <fullName evidence="3">Uncharacterized protein</fullName>
    </submittedName>
</protein>
<accession>A0A9X1TER4</accession>
<dbReference type="EMBL" id="JAJTTC010000004">
    <property type="protein sequence ID" value="MCF0063476.1"/>
    <property type="molecule type" value="Genomic_DNA"/>
</dbReference>
<dbReference type="AlphaFoldDB" id="A0A9X1TER4"/>
<gene>
    <name evidence="3" type="ORF">LXM26_18335</name>
</gene>
<sequence>MNNSEVNKRELEEKILSKRQQIEFERTNIDLTTEFSPENRENPETMEEAKNFDDPAENVVETDDVKSLKAAEQDLNELIKQLEELNKR</sequence>
<name>A0A9X1TER4_9BACT</name>
<evidence type="ECO:0000313" key="4">
    <source>
        <dbReference type="Proteomes" id="UP001139000"/>
    </source>
</evidence>
<keyword evidence="1" id="KW-0175">Coiled coil</keyword>
<organism evidence="3 4">
    <name type="scientific">Dyadobacter chenwenxiniae</name>
    <dbReference type="NCBI Taxonomy" id="2906456"/>
    <lineage>
        <taxon>Bacteria</taxon>
        <taxon>Pseudomonadati</taxon>
        <taxon>Bacteroidota</taxon>
        <taxon>Cytophagia</taxon>
        <taxon>Cytophagales</taxon>
        <taxon>Spirosomataceae</taxon>
        <taxon>Dyadobacter</taxon>
    </lineage>
</organism>
<reference evidence="3" key="1">
    <citation type="submission" date="2021-12" db="EMBL/GenBank/DDBJ databases">
        <title>Novel species in genus Dyadobacter.</title>
        <authorList>
            <person name="Ma C."/>
        </authorList>
    </citation>
    <scope>NUCLEOTIDE SEQUENCE</scope>
    <source>
        <strain evidence="3">LJ419</strain>
    </source>
</reference>